<dbReference type="InterPro" id="IPR005828">
    <property type="entry name" value="MFS_sugar_transport-like"/>
</dbReference>
<feature type="transmembrane region" description="Helical" evidence="6">
    <location>
        <begin position="272"/>
        <end position="294"/>
    </location>
</feature>
<keyword evidence="5" id="KW-0175">Coiled coil</keyword>
<dbReference type="STRING" id="131310.A0A0N4ZP55"/>
<feature type="transmembrane region" description="Helical" evidence="6">
    <location>
        <begin position="306"/>
        <end position="326"/>
    </location>
</feature>
<feature type="transmembrane region" description="Helical" evidence="6">
    <location>
        <begin position="119"/>
        <end position="143"/>
    </location>
</feature>
<dbReference type="AlphaFoldDB" id="A0A0N4ZP55"/>
<dbReference type="GO" id="GO:0015149">
    <property type="term" value="F:hexose transmembrane transporter activity"/>
    <property type="evidence" value="ECO:0007669"/>
    <property type="project" value="TreeGrafter"/>
</dbReference>
<evidence type="ECO:0000256" key="2">
    <source>
        <dbReference type="ARBA" id="ARBA00022692"/>
    </source>
</evidence>
<feature type="transmembrane region" description="Helical" evidence="6">
    <location>
        <begin position="338"/>
        <end position="361"/>
    </location>
</feature>
<dbReference type="SUPFAM" id="SSF103473">
    <property type="entry name" value="MFS general substrate transporter"/>
    <property type="match status" value="1"/>
</dbReference>
<keyword evidence="7" id="KW-1185">Reference proteome</keyword>
<evidence type="ECO:0000256" key="6">
    <source>
        <dbReference type="SAM" id="Phobius"/>
    </source>
</evidence>
<evidence type="ECO:0000256" key="5">
    <source>
        <dbReference type="SAM" id="Coils"/>
    </source>
</evidence>
<keyword evidence="3 6" id="KW-1133">Transmembrane helix</keyword>
<dbReference type="Gene3D" id="1.20.1250.20">
    <property type="entry name" value="MFS general substrate transporter like domains"/>
    <property type="match status" value="1"/>
</dbReference>
<organism evidence="7 8">
    <name type="scientific">Parastrongyloides trichosuri</name>
    <name type="common">Possum-specific nematode worm</name>
    <dbReference type="NCBI Taxonomy" id="131310"/>
    <lineage>
        <taxon>Eukaryota</taxon>
        <taxon>Metazoa</taxon>
        <taxon>Ecdysozoa</taxon>
        <taxon>Nematoda</taxon>
        <taxon>Chromadorea</taxon>
        <taxon>Rhabditida</taxon>
        <taxon>Tylenchina</taxon>
        <taxon>Panagrolaimomorpha</taxon>
        <taxon>Strongyloidoidea</taxon>
        <taxon>Strongyloididae</taxon>
        <taxon>Parastrongyloides</taxon>
    </lineage>
</organism>
<feature type="transmembrane region" description="Helical" evidence="6">
    <location>
        <begin position="185"/>
        <end position="203"/>
    </location>
</feature>
<reference evidence="8" key="1">
    <citation type="submission" date="2017-02" db="UniProtKB">
        <authorList>
            <consortium name="WormBaseParasite"/>
        </authorList>
    </citation>
    <scope>IDENTIFICATION</scope>
</reference>
<keyword evidence="4 6" id="KW-0472">Membrane</keyword>
<evidence type="ECO:0000256" key="1">
    <source>
        <dbReference type="ARBA" id="ARBA00004370"/>
    </source>
</evidence>
<dbReference type="InterPro" id="IPR045263">
    <property type="entry name" value="GLUT"/>
</dbReference>
<keyword evidence="2 6" id="KW-0812">Transmembrane</keyword>
<dbReference type="PANTHER" id="PTHR23503">
    <property type="entry name" value="SOLUTE CARRIER FAMILY 2"/>
    <property type="match status" value="1"/>
</dbReference>
<name>A0A0N4ZP55_PARTI</name>
<feature type="transmembrane region" description="Helical" evidence="6">
    <location>
        <begin position="64"/>
        <end position="83"/>
    </location>
</feature>
<evidence type="ECO:0000256" key="4">
    <source>
        <dbReference type="ARBA" id="ARBA00023136"/>
    </source>
</evidence>
<feature type="transmembrane region" description="Helical" evidence="6">
    <location>
        <begin position="155"/>
        <end position="173"/>
    </location>
</feature>
<sequence>MKTTKENNEKLSWNLLYYIILHGTLGNIGNILSNISITYEIDIKNFIDHKNNTINKDDVDNFEISSFALTSIFGQLFICFIFHKLVINFGSSFSWIFIRHYLVIAACLLMILAKIEGLSIILLFSQFLFGANSFFILPQSVFIGECGSFNKRASVILNINTANMFISVIITSLTPKEILINEENWHYIYVIGIASSTCYLLLLNDIKETPKYLFFINPNFQKIYESLIFYRKENIDIEKEIDNYENEVSMYKKRLSMTISEILNLKNMRKRIFLILLGEISQKISLYIILSPYIEKILNYLNLPLFYTSSIIIGLQLGGLAASMLSSVISEQFSRKKLFITFIILSGISFKIMFLGILFQNVHESNLFSQIVCILALYLSTVISNIGHNCITPILINDIIPIHGKVAAIQILSIFSNMIQVYLIITFVPLYNLLGSGIFLSYNFFITISMFLLVKYLPDTSDKMVYQIFNDYEEL</sequence>
<feature type="transmembrane region" description="Helical" evidence="6">
    <location>
        <begin position="431"/>
        <end position="454"/>
    </location>
</feature>
<feature type="transmembrane region" description="Helical" evidence="6">
    <location>
        <begin position="12"/>
        <end position="32"/>
    </location>
</feature>
<evidence type="ECO:0000313" key="8">
    <source>
        <dbReference type="WBParaSite" id="PTRK_0001031600.1"/>
    </source>
</evidence>
<evidence type="ECO:0000313" key="7">
    <source>
        <dbReference type="Proteomes" id="UP000038045"/>
    </source>
</evidence>
<feature type="coiled-coil region" evidence="5">
    <location>
        <begin position="227"/>
        <end position="261"/>
    </location>
</feature>
<dbReference type="Proteomes" id="UP000038045">
    <property type="component" value="Unplaced"/>
</dbReference>
<dbReference type="GO" id="GO:0016020">
    <property type="term" value="C:membrane"/>
    <property type="evidence" value="ECO:0007669"/>
    <property type="project" value="UniProtKB-SubCell"/>
</dbReference>
<dbReference type="PANTHER" id="PTHR23503:SF123">
    <property type="entry name" value="MAJOR FACILITATOR SUPERFAMILY (MFS) PROFILE DOMAIN-CONTAINING PROTEIN"/>
    <property type="match status" value="1"/>
</dbReference>
<evidence type="ECO:0000256" key="3">
    <source>
        <dbReference type="ARBA" id="ARBA00022989"/>
    </source>
</evidence>
<accession>A0A0N4ZP55</accession>
<proteinExistence type="predicted"/>
<dbReference type="WBParaSite" id="PTRK_0001031600.1">
    <property type="protein sequence ID" value="PTRK_0001031600.1"/>
    <property type="gene ID" value="PTRK_0001031600"/>
</dbReference>
<feature type="transmembrane region" description="Helical" evidence="6">
    <location>
        <begin position="367"/>
        <end position="386"/>
    </location>
</feature>
<feature type="transmembrane region" description="Helical" evidence="6">
    <location>
        <begin position="406"/>
        <end position="425"/>
    </location>
</feature>
<feature type="transmembrane region" description="Helical" evidence="6">
    <location>
        <begin position="95"/>
        <end position="113"/>
    </location>
</feature>
<dbReference type="InterPro" id="IPR036259">
    <property type="entry name" value="MFS_trans_sf"/>
</dbReference>
<dbReference type="Pfam" id="PF00083">
    <property type="entry name" value="Sugar_tr"/>
    <property type="match status" value="1"/>
</dbReference>
<comment type="subcellular location">
    <subcellularLocation>
        <location evidence="1">Membrane</location>
    </subcellularLocation>
</comment>
<protein>
    <submittedName>
        <fullName evidence="8">MFS domain-containing protein</fullName>
    </submittedName>
</protein>